<evidence type="ECO:0000313" key="7">
    <source>
        <dbReference type="Proteomes" id="UP000001693"/>
    </source>
</evidence>
<protein>
    <submittedName>
        <fullName evidence="6">Transcriptional regulator, LysR family</fullName>
    </submittedName>
</protein>
<dbReference type="EMBL" id="CP001013">
    <property type="protein sequence ID" value="ACB33197.1"/>
    <property type="molecule type" value="Genomic_DNA"/>
</dbReference>
<accession>B1Y2I1</accession>
<dbReference type="InterPro" id="IPR036390">
    <property type="entry name" value="WH_DNA-bd_sf"/>
</dbReference>
<dbReference type="GO" id="GO:0003677">
    <property type="term" value="F:DNA binding"/>
    <property type="evidence" value="ECO:0007669"/>
    <property type="project" value="UniProtKB-KW"/>
</dbReference>
<dbReference type="Proteomes" id="UP000001693">
    <property type="component" value="Chromosome"/>
</dbReference>
<dbReference type="PANTHER" id="PTHR30118:SF15">
    <property type="entry name" value="TRANSCRIPTIONAL REGULATORY PROTEIN"/>
    <property type="match status" value="1"/>
</dbReference>
<name>B1Y2I1_LEPCP</name>
<dbReference type="InterPro" id="IPR036388">
    <property type="entry name" value="WH-like_DNA-bd_sf"/>
</dbReference>
<organism evidence="6 7">
    <name type="scientific">Leptothrix cholodnii (strain ATCC 51168 / LMG 8142 / SP-6)</name>
    <name type="common">Leptothrix discophora (strain SP-6)</name>
    <dbReference type="NCBI Taxonomy" id="395495"/>
    <lineage>
        <taxon>Bacteria</taxon>
        <taxon>Pseudomonadati</taxon>
        <taxon>Pseudomonadota</taxon>
        <taxon>Betaproteobacteria</taxon>
        <taxon>Burkholderiales</taxon>
        <taxon>Sphaerotilaceae</taxon>
        <taxon>Leptothrix</taxon>
    </lineage>
</organism>
<dbReference type="eggNOG" id="COG0583">
    <property type="taxonomic scope" value="Bacteria"/>
</dbReference>
<dbReference type="InterPro" id="IPR050389">
    <property type="entry name" value="LysR-type_TF"/>
</dbReference>
<dbReference type="PANTHER" id="PTHR30118">
    <property type="entry name" value="HTH-TYPE TRANSCRIPTIONAL REGULATOR LEUO-RELATED"/>
    <property type="match status" value="1"/>
</dbReference>
<evidence type="ECO:0000256" key="2">
    <source>
        <dbReference type="ARBA" id="ARBA00023015"/>
    </source>
</evidence>
<dbReference type="Pfam" id="PF00126">
    <property type="entry name" value="HTH_1"/>
    <property type="match status" value="1"/>
</dbReference>
<dbReference type="SUPFAM" id="SSF53850">
    <property type="entry name" value="Periplasmic binding protein-like II"/>
    <property type="match status" value="1"/>
</dbReference>
<dbReference type="OrthoDB" id="5495633at2"/>
<proteinExistence type="inferred from homology"/>
<dbReference type="SUPFAM" id="SSF46785">
    <property type="entry name" value="Winged helix' DNA-binding domain"/>
    <property type="match status" value="1"/>
</dbReference>
<dbReference type="InterPro" id="IPR005119">
    <property type="entry name" value="LysR_subst-bd"/>
</dbReference>
<dbReference type="HOGENOM" id="CLU_039613_39_0_4"/>
<keyword evidence="3" id="KW-0238">DNA-binding</keyword>
<keyword evidence="2" id="KW-0805">Transcription regulation</keyword>
<keyword evidence="7" id="KW-1185">Reference proteome</keyword>
<evidence type="ECO:0000259" key="5">
    <source>
        <dbReference type="PROSITE" id="PS50931"/>
    </source>
</evidence>
<reference evidence="6 7" key="1">
    <citation type="submission" date="2008-03" db="EMBL/GenBank/DDBJ databases">
        <title>Complete sequence of Leptothrix cholodnii SP-6.</title>
        <authorList>
            <consortium name="US DOE Joint Genome Institute"/>
            <person name="Copeland A."/>
            <person name="Lucas S."/>
            <person name="Lapidus A."/>
            <person name="Glavina del Rio T."/>
            <person name="Dalin E."/>
            <person name="Tice H."/>
            <person name="Bruce D."/>
            <person name="Goodwin L."/>
            <person name="Pitluck S."/>
            <person name="Chertkov O."/>
            <person name="Brettin T."/>
            <person name="Detter J.C."/>
            <person name="Han C."/>
            <person name="Kuske C.R."/>
            <person name="Schmutz J."/>
            <person name="Larimer F."/>
            <person name="Land M."/>
            <person name="Hauser L."/>
            <person name="Kyrpides N."/>
            <person name="Lykidis A."/>
            <person name="Emerson D."/>
            <person name="Richardson P."/>
        </authorList>
    </citation>
    <scope>NUCLEOTIDE SEQUENCE [LARGE SCALE GENOMIC DNA]</scope>
    <source>
        <strain evidence="7">ATCC 51168 / LMG 8142 / SP-6</strain>
    </source>
</reference>
<dbReference type="PRINTS" id="PR00039">
    <property type="entry name" value="HTHLYSR"/>
</dbReference>
<keyword evidence="4" id="KW-0804">Transcription</keyword>
<dbReference type="PROSITE" id="PS50931">
    <property type="entry name" value="HTH_LYSR"/>
    <property type="match status" value="1"/>
</dbReference>
<evidence type="ECO:0000256" key="1">
    <source>
        <dbReference type="ARBA" id="ARBA00009437"/>
    </source>
</evidence>
<dbReference type="RefSeq" id="WP_012345959.1">
    <property type="nucleotide sequence ID" value="NC_010524.1"/>
</dbReference>
<dbReference type="Gene3D" id="1.10.10.10">
    <property type="entry name" value="Winged helix-like DNA-binding domain superfamily/Winged helix DNA-binding domain"/>
    <property type="match status" value="1"/>
</dbReference>
<sequence length="323" mass="35623">MNFRTLDLNLLRVFDAVMTEGSLTRAAQTLALTQPAVSHALRRLRAAAGAELLVRTAHGMRPTAEGEALWPRVREALGLLEQALAPGEFLPREQAATFRLAMADATAAIIVPALVAAIEQARALANLRLLPLTTRDPHRLIEQGEADVAIGYFPAAVTALVAEGSQALLRHQLLYDTEYVCVMRRGHPLAKVPLTLDTFCDAHHLLVSFSGRAHGFVDEALNALGRQRRIVLTVNQFFTAGRVVTRSDLLTVLPASFIESTGYRRELVTRRLPMDMGRVQVEMLWHRRREREPSHRWLHALIDQAVSQEFGAGTAPEAAATDT</sequence>
<dbReference type="GO" id="GO:0003700">
    <property type="term" value="F:DNA-binding transcription factor activity"/>
    <property type="evidence" value="ECO:0007669"/>
    <property type="project" value="InterPro"/>
</dbReference>
<dbReference type="AlphaFoldDB" id="B1Y2I1"/>
<evidence type="ECO:0000256" key="3">
    <source>
        <dbReference type="ARBA" id="ARBA00023125"/>
    </source>
</evidence>
<dbReference type="CDD" id="cd08417">
    <property type="entry name" value="PBP2_Nitroaromatics_like"/>
    <property type="match status" value="1"/>
</dbReference>
<evidence type="ECO:0000256" key="4">
    <source>
        <dbReference type="ARBA" id="ARBA00023163"/>
    </source>
</evidence>
<dbReference type="InterPro" id="IPR037402">
    <property type="entry name" value="YidZ_PBP2"/>
</dbReference>
<evidence type="ECO:0000313" key="6">
    <source>
        <dbReference type="EMBL" id="ACB33197.1"/>
    </source>
</evidence>
<feature type="domain" description="HTH lysR-type" evidence="5">
    <location>
        <begin position="6"/>
        <end position="63"/>
    </location>
</feature>
<dbReference type="KEGG" id="lch:Lcho_0925"/>
<dbReference type="STRING" id="395495.Lcho_0925"/>
<gene>
    <name evidence="6" type="ordered locus">Lcho_0925</name>
</gene>
<dbReference type="Pfam" id="PF03466">
    <property type="entry name" value="LysR_substrate"/>
    <property type="match status" value="1"/>
</dbReference>
<comment type="similarity">
    <text evidence="1">Belongs to the LysR transcriptional regulatory family.</text>
</comment>
<dbReference type="InterPro" id="IPR000847">
    <property type="entry name" value="LysR_HTH_N"/>
</dbReference>
<dbReference type="Gene3D" id="3.40.190.10">
    <property type="entry name" value="Periplasmic binding protein-like II"/>
    <property type="match status" value="2"/>
</dbReference>